<dbReference type="Pfam" id="PF14512">
    <property type="entry name" value="TM1586_NiRdase"/>
    <property type="match status" value="1"/>
</dbReference>
<dbReference type="VEuPathDB" id="TrichDB:TRFO_35761"/>
<dbReference type="RefSeq" id="XP_068351061.1">
    <property type="nucleotide sequence ID" value="XM_068510441.1"/>
</dbReference>
<dbReference type="GO" id="GO:0016491">
    <property type="term" value="F:oxidoreductase activity"/>
    <property type="evidence" value="ECO:0007669"/>
    <property type="project" value="InterPro"/>
</dbReference>
<dbReference type="Gene3D" id="3.40.109.10">
    <property type="entry name" value="NADH Oxidase"/>
    <property type="match status" value="1"/>
</dbReference>
<dbReference type="SUPFAM" id="SSF55469">
    <property type="entry name" value="FMN-dependent nitroreductase-like"/>
    <property type="match status" value="1"/>
</dbReference>
<dbReference type="InterPro" id="IPR000415">
    <property type="entry name" value="Nitroreductase-like"/>
</dbReference>
<dbReference type="GeneID" id="94845145"/>
<comment type="caution">
    <text evidence="2">The sequence shown here is derived from an EMBL/GenBank/DDBJ whole genome shotgun (WGS) entry which is preliminary data.</text>
</comment>
<dbReference type="OrthoDB" id="10572051at2759"/>
<dbReference type="EMBL" id="MLAK01001085">
    <property type="protein sequence ID" value="OHS97924.1"/>
    <property type="molecule type" value="Genomic_DNA"/>
</dbReference>
<accession>A0A1J4JKY3</accession>
<gene>
    <name evidence="2" type="ORF">TRFO_35761</name>
</gene>
<organism evidence="2 3">
    <name type="scientific">Tritrichomonas foetus</name>
    <dbReference type="NCBI Taxonomy" id="1144522"/>
    <lineage>
        <taxon>Eukaryota</taxon>
        <taxon>Metamonada</taxon>
        <taxon>Parabasalia</taxon>
        <taxon>Tritrichomonadida</taxon>
        <taxon>Tritrichomonadidae</taxon>
        <taxon>Tritrichomonas</taxon>
    </lineage>
</organism>
<evidence type="ECO:0000259" key="1">
    <source>
        <dbReference type="Pfam" id="PF14512"/>
    </source>
</evidence>
<reference evidence="2" key="1">
    <citation type="submission" date="2016-10" db="EMBL/GenBank/DDBJ databases">
        <authorList>
            <person name="Benchimol M."/>
            <person name="Almeida L.G."/>
            <person name="Vasconcelos A.T."/>
            <person name="Perreira-Neves A."/>
            <person name="Rosa I.A."/>
            <person name="Tasca T."/>
            <person name="Bogo M.R."/>
            <person name="de Souza W."/>
        </authorList>
    </citation>
    <scope>NUCLEOTIDE SEQUENCE [LARGE SCALE GENOMIC DNA]</scope>
    <source>
        <strain evidence="2">K</strain>
    </source>
</reference>
<evidence type="ECO:0000313" key="3">
    <source>
        <dbReference type="Proteomes" id="UP000179807"/>
    </source>
</evidence>
<protein>
    <recommendedName>
        <fullName evidence="1">Putative nitroreductase TM1586 domain-containing protein</fullName>
    </recommendedName>
</protein>
<sequence>MKEKIESIVQYWDGQPGPLGTSPRLTLVWEKSLGQPSISFANEMGWILASHYVSKDEILLRNSQIDLGYKIYMLEINFAQENIASCISSSFNKEVSYKSVEDKHRMDFDVPLALCFGYEDKNSNIIRKGISWLYSDSYRLPIEKIVNGINPKYSQIYEAFRNAPSSGNSQTWRIVQVKDVAHFYVTSQLHERYFNIGCALAAFREAVRIENINGSWLASKAYPKNMNEYVLSWSFNS</sequence>
<evidence type="ECO:0000313" key="2">
    <source>
        <dbReference type="EMBL" id="OHS97924.1"/>
    </source>
</evidence>
<feature type="domain" description="Putative nitroreductase TM1586" evidence="1">
    <location>
        <begin position="61"/>
        <end position="180"/>
    </location>
</feature>
<keyword evidence="3" id="KW-1185">Reference proteome</keyword>
<dbReference type="AlphaFoldDB" id="A0A1J4JKY3"/>
<dbReference type="Proteomes" id="UP000179807">
    <property type="component" value="Unassembled WGS sequence"/>
</dbReference>
<name>A0A1J4JKY3_9EUKA</name>
<proteinExistence type="predicted"/>
<dbReference type="InterPro" id="IPR029478">
    <property type="entry name" value="TM1586_NiRdase"/>
</dbReference>